<feature type="transmembrane region" description="Helical" evidence="2">
    <location>
        <begin position="638"/>
        <end position="656"/>
    </location>
</feature>
<feature type="transmembrane region" description="Helical" evidence="2">
    <location>
        <begin position="760"/>
        <end position="780"/>
    </location>
</feature>
<feature type="transmembrane region" description="Helical" evidence="2">
    <location>
        <begin position="258"/>
        <end position="277"/>
    </location>
</feature>
<dbReference type="STRING" id="935700.jaqu_31460"/>
<sequence length="921" mass="96340">MEVLLGIVAFAFIVGFPVAVIVLMVQVARQRRRLTDLEARVAALAPIPQSASRPVRSPDPAPTIAEAEVDEAAETPAGPWRAASQEPDRVIRSEPASEPAPEATASRQMDSAPQVEACTTAPQGPGLWQRLTDWLSRNWFLAAAAASLGLAGIFLVQYGAERGVFPPVVRVLSALAFGTALVIVGEVVRRRYGDGTEEGATLTASIPSVLSGAGLVTAYAAILGAIHLYGLIGPGPGLAGIVAVSLLSVLLGWFHGPVLVATGLLGGALSPFVFGGASDDLSLLHGYYAALTMIGLGVDAVRRWSGRWVSWLALAVGLGGTALIHAADPDAAPAYAIALGVIVLLALCFPDGRIVPAHRGRMVLEWTARRQRMRRPGPPVLMAFVAVAVASGASFWLADRMLMLGAGLAFVLYLMVALYGREARALQDMALLPVAALIAMVTHMRVPVVLPPADPAMPLQGWAPGTGQMAALLALAALVSAAAFRRSLDRFPTWPLPWAIGAVVTLPAMGLALHLEADAPRVMGAFTWALIAMGAAAAATAMALLWARAPAFPDRREDRLRVALAGLMALALIGYGLGWLVGETALTISVAGLAFGSAWIARRQDLPEMGWFVILSAPFIGWRLTVDPGVFWHLDGPLIEVLVSMFGVAILFGLARQQLAGGRPKTSAAFDVAETSALAFLGYAVGMSLLRVLREVDSDGGHASLGILATVLLLFAAAQIELLRRGAGLRFLRIAMAGAFALAGFAMLVFGLTVSSPLTSRFALVAGPPILNTLLPAYLLPGLLLIGAGRRFGWRILTGAGAVLAGFWAILTLRHAIRGSAAMEIGSGISSAEMVVYTAALIVLGAVLFWYGLARQSPGLRRAGSVAIGLTIAKVFLIDAAALGGLFRVFAFLALGVALIGLTWLDRWATARLGPRGDDPG</sequence>
<reference evidence="3 4" key="1">
    <citation type="submission" date="2015-02" db="EMBL/GenBank/DDBJ databases">
        <title>Genome Sequence of Jannaschia aquimarina DSM28248, a member of the Roseobacter clade.</title>
        <authorList>
            <person name="Voget S."/>
            <person name="Daniel R."/>
        </authorList>
    </citation>
    <scope>NUCLEOTIDE SEQUENCE [LARGE SCALE GENOMIC DNA]</scope>
    <source>
        <strain evidence="3 4">GSW-M26</strain>
    </source>
</reference>
<feature type="transmembrane region" description="Helical" evidence="2">
    <location>
        <begin position="609"/>
        <end position="626"/>
    </location>
</feature>
<feature type="transmembrane region" description="Helical" evidence="2">
    <location>
        <begin position="139"/>
        <end position="156"/>
    </location>
</feature>
<name>A0A0D1ED34_9RHOB</name>
<dbReference type="InterPro" id="IPR014600">
    <property type="entry name" value="UCP035905_mem"/>
</dbReference>
<comment type="caution">
    <text evidence="3">The sequence shown here is derived from an EMBL/GenBank/DDBJ whole genome shotgun (WGS) entry which is preliminary data.</text>
</comment>
<feature type="region of interest" description="Disordered" evidence="1">
    <location>
        <begin position="69"/>
        <end position="112"/>
    </location>
</feature>
<feature type="transmembrane region" description="Helical" evidence="2">
    <location>
        <begin position="834"/>
        <end position="853"/>
    </location>
</feature>
<feature type="transmembrane region" description="Helical" evidence="2">
    <location>
        <begin position="376"/>
        <end position="396"/>
    </location>
</feature>
<feature type="transmembrane region" description="Helical" evidence="2">
    <location>
        <begin position="792"/>
        <end position="814"/>
    </location>
</feature>
<protein>
    <recommendedName>
        <fullName evidence="5">DUF2339 domain-containing protein</fullName>
    </recommendedName>
</protein>
<feature type="transmembrane region" description="Helical" evidence="2">
    <location>
        <begin position="402"/>
        <end position="419"/>
    </location>
</feature>
<dbReference type="Proteomes" id="UP000032232">
    <property type="component" value="Unassembled WGS sequence"/>
</dbReference>
<feature type="transmembrane region" description="Helical" evidence="2">
    <location>
        <begin position="525"/>
        <end position="547"/>
    </location>
</feature>
<feature type="transmembrane region" description="Helical" evidence="2">
    <location>
        <begin position="200"/>
        <end position="222"/>
    </location>
</feature>
<keyword evidence="2" id="KW-0472">Membrane</keyword>
<keyword evidence="4" id="KW-1185">Reference proteome</keyword>
<feature type="transmembrane region" description="Helical" evidence="2">
    <location>
        <begin position="308"/>
        <end position="327"/>
    </location>
</feature>
<keyword evidence="2" id="KW-0812">Transmembrane</keyword>
<gene>
    <name evidence="3" type="ORF">jaqu_31460</name>
</gene>
<feature type="compositionally biased region" description="Low complexity" evidence="1">
    <location>
        <begin position="93"/>
        <end position="106"/>
    </location>
</feature>
<evidence type="ECO:0000313" key="3">
    <source>
        <dbReference type="EMBL" id="KIT14821.1"/>
    </source>
</evidence>
<dbReference type="PANTHER" id="PTHR38434">
    <property type="entry name" value="BLL2549 PROTEIN"/>
    <property type="match status" value="1"/>
</dbReference>
<dbReference type="AlphaFoldDB" id="A0A0D1ED34"/>
<feature type="transmembrane region" description="Helical" evidence="2">
    <location>
        <begin position="333"/>
        <end position="355"/>
    </location>
</feature>
<dbReference type="PATRIC" id="fig|935700.4.peg.3250"/>
<feature type="transmembrane region" description="Helical" evidence="2">
    <location>
        <begin position="462"/>
        <end position="484"/>
    </location>
</feature>
<evidence type="ECO:0000256" key="1">
    <source>
        <dbReference type="SAM" id="MobiDB-lite"/>
    </source>
</evidence>
<feature type="transmembrane region" description="Helical" evidence="2">
    <location>
        <begin position="168"/>
        <end position="188"/>
    </location>
</feature>
<feature type="transmembrane region" description="Helical" evidence="2">
    <location>
        <begin position="559"/>
        <end position="578"/>
    </location>
</feature>
<feature type="transmembrane region" description="Helical" evidence="2">
    <location>
        <begin position="734"/>
        <end position="754"/>
    </location>
</feature>
<feature type="transmembrane region" description="Helical" evidence="2">
    <location>
        <begin position="702"/>
        <end position="722"/>
    </location>
</feature>
<keyword evidence="2" id="KW-1133">Transmembrane helix</keyword>
<dbReference type="EMBL" id="JYFE01000060">
    <property type="protein sequence ID" value="KIT14821.1"/>
    <property type="molecule type" value="Genomic_DNA"/>
</dbReference>
<dbReference type="PIRSF" id="PIRSF035905">
    <property type="entry name" value="UCP035905_mp"/>
    <property type="match status" value="1"/>
</dbReference>
<feature type="transmembrane region" description="Helical" evidence="2">
    <location>
        <begin position="584"/>
        <end position="602"/>
    </location>
</feature>
<dbReference type="Pfam" id="PF10101">
    <property type="entry name" value="DUF2339"/>
    <property type="match status" value="1"/>
</dbReference>
<dbReference type="OrthoDB" id="5422830at2"/>
<feature type="transmembrane region" description="Helical" evidence="2">
    <location>
        <begin position="431"/>
        <end position="450"/>
    </location>
</feature>
<evidence type="ECO:0000313" key="4">
    <source>
        <dbReference type="Proteomes" id="UP000032232"/>
    </source>
</evidence>
<feature type="transmembrane region" description="Helical" evidence="2">
    <location>
        <begin position="228"/>
        <end position="251"/>
    </location>
</feature>
<proteinExistence type="predicted"/>
<feature type="transmembrane region" description="Helical" evidence="2">
    <location>
        <begin position="889"/>
        <end position="906"/>
    </location>
</feature>
<feature type="transmembrane region" description="Helical" evidence="2">
    <location>
        <begin position="283"/>
        <end position="301"/>
    </location>
</feature>
<dbReference type="PANTHER" id="PTHR38434:SF1">
    <property type="entry name" value="BLL2549 PROTEIN"/>
    <property type="match status" value="1"/>
</dbReference>
<evidence type="ECO:0008006" key="5">
    <source>
        <dbReference type="Google" id="ProtNLM"/>
    </source>
</evidence>
<feature type="transmembrane region" description="Helical" evidence="2">
    <location>
        <begin position="6"/>
        <end position="25"/>
    </location>
</feature>
<dbReference type="InterPro" id="IPR019286">
    <property type="entry name" value="DUF2339_TM"/>
</dbReference>
<dbReference type="RefSeq" id="WP_043919927.1">
    <property type="nucleotide sequence ID" value="NZ_FZPF01000001.1"/>
</dbReference>
<feature type="transmembrane region" description="Helical" evidence="2">
    <location>
        <begin position="668"/>
        <end position="690"/>
    </location>
</feature>
<feature type="transmembrane region" description="Helical" evidence="2">
    <location>
        <begin position="496"/>
        <end position="513"/>
    </location>
</feature>
<accession>A0A0D1ED34</accession>
<organism evidence="3 4">
    <name type="scientific">Jannaschia aquimarina</name>
    <dbReference type="NCBI Taxonomy" id="935700"/>
    <lineage>
        <taxon>Bacteria</taxon>
        <taxon>Pseudomonadati</taxon>
        <taxon>Pseudomonadota</taxon>
        <taxon>Alphaproteobacteria</taxon>
        <taxon>Rhodobacterales</taxon>
        <taxon>Roseobacteraceae</taxon>
        <taxon>Jannaschia</taxon>
    </lineage>
</organism>
<evidence type="ECO:0000256" key="2">
    <source>
        <dbReference type="SAM" id="Phobius"/>
    </source>
</evidence>